<dbReference type="InterPro" id="IPR000183">
    <property type="entry name" value="Orn/DAP/Arg_de-COase"/>
</dbReference>
<evidence type="ECO:0000256" key="2">
    <source>
        <dbReference type="ARBA" id="ARBA00008872"/>
    </source>
</evidence>
<name>A0ABQ9EKF3_TEGGR</name>
<evidence type="ECO:0000259" key="6">
    <source>
        <dbReference type="Pfam" id="PF02784"/>
    </source>
</evidence>
<keyword evidence="5" id="KW-0732">Signal</keyword>
<dbReference type="PRINTS" id="PR01179">
    <property type="entry name" value="ODADCRBXLASE"/>
</dbReference>
<dbReference type="SUPFAM" id="SSF50621">
    <property type="entry name" value="Alanine racemase C-terminal domain-like"/>
    <property type="match status" value="1"/>
</dbReference>
<evidence type="ECO:0000256" key="5">
    <source>
        <dbReference type="SAM" id="SignalP"/>
    </source>
</evidence>
<proteinExistence type="inferred from homology"/>
<dbReference type="PANTHER" id="PTHR11482:SF6">
    <property type="entry name" value="ORNITHINE DECARBOXYLASE 1-RELATED"/>
    <property type="match status" value="1"/>
</dbReference>
<dbReference type="InterPro" id="IPR009006">
    <property type="entry name" value="Ala_racemase/Decarboxylase_C"/>
</dbReference>
<reference evidence="7 8" key="1">
    <citation type="submission" date="2022-12" db="EMBL/GenBank/DDBJ databases">
        <title>Chromosome-level genome of Tegillarca granosa.</title>
        <authorList>
            <person name="Kim J."/>
        </authorList>
    </citation>
    <scope>NUCLEOTIDE SEQUENCE [LARGE SCALE GENOMIC DNA]</scope>
    <source>
        <strain evidence="7">Teg-2019</strain>
        <tissue evidence="7">Adductor muscle</tissue>
    </source>
</reference>
<dbReference type="Gene3D" id="3.20.20.10">
    <property type="entry name" value="Alanine racemase"/>
    <property type="match status" value="1"/>
</dbReference>
<dbReference type="EMBL" id="JARBDR010000813">
    <property type="protein sequence ID" value="KAJ8305660.1"/>
    <property type="molecule type" value="Genomic_DNA"/>
</dbReference>
<keyword evidence="4" id="KW-0456">Lyase</keyword>
<feature type="chain" id="PRO_5045516468" description="Orn/DAP/Arg decarboxylase 2 N-terminal domain-containing protein" evidence="5">
    <location>
        <begin position="23"/>
        <end position="429"/>
    </location>
</feature>
<dbReference type="CDD" id="cd00622">
    <property type="entry name" value="PLPDE_III_ODC"/>
    <property type="match status" value="1"/>
</dbReference>
<protein>
    <recommendedName>
        <fullName evidence="6">Orn/DAP/Arg decarboxylase 2 N-terminal domain-containing protein</fullName>
    </recommendedName>
</protein>
<feature type="domain" description="Orn/DAP/Arg decarboxylase 2 N-terminal" evidence="6">
    <location>
        <begin position="14"/>
        <end position="234"/>
    </location>
</feature>
<dbReference type="Pfam" id="PF02784">
    <property type="entry name" value="Orn_Arg_deC_N"/>
    <property type="match status" value="1"/>
</dbReference>
<comment type="cofactor">
    <cofactor evidence="1">
        <name>pyridoxal 5'-phosphate</name>
        <dbReference type="ChEBI" id="CHEBI:597326"/>
    </cofactor>
</comment>
<dbReference type="SUPFAM" id="SSF51419">
    <property type="entry name" value="PLP-binding barrel"/>
    <property type="match status" value="1"/>
</dbReference>
<gene>
    <name evidence="7" type="ORF">KUTeg_016205</name>
</gene>
<comment type="similarity">
    <text evidence="2">Belongs to the Orn/Lys/Arg decarboxylase class-II family.</text>
</comment>
<dbReference type="InterPro" id="IPR002433">
    <property type="entry name" value="Orn_de-COase"/>
</dbReference>
<keyword evidence="3" id="KW-0663">Pyridoxal phosphate</keyword>
<feature type="signal peptide" evidence="5">
    <location>
        <begin position="1"/>
        <end position="22"/>
    </location>
</feature>
<evidence type="ECO:0000256" key="1">
    <source>
        <dbReference type="ARBA" id="ARBA00001933"/>
    </source>
</evidence>
<dbReference type="Gene3D" id="2.40.37.10">
    <property type="entry name" value="Lyase, Ornithine Decarboxylase, Chain A, domain 1"/>
    <property type="match status" value="1"/>
</dbReference>
<evidence type="ECO:0000313" key="8">
    <source>
        <dbReference type="Proteomes" id="UP001217089"/>
    </source>
</evidence>
<evidence type="ECO:0000256" key="4">
    <source>
        <dbReference type="ARBA" id="ARBA00023239"/>
    </source>
</evidence>
<dbReference type="PRINTS" id="PR01182">
    <property type="entry name" value="ORNDCRBXLASE"/>
</dbReference>
<accession>A0ABQ9EKF3</accession>
<sequence>MEMITIIIINNCLIFIFTAVKCNDDHAVLKTMVDLGLSFDCASKAEIQKVLKFDISPSRIVYANPCKQTSYLKYAASKNVSMMTFDNEDELHKVKAVYPTAELIIRILPPADFKVQCELGCKFGCPPKKARQLLEAAKKLELNVVGVSYHVGSGCEEADAFRVATQQAREVFDIGLELGFNMRLLDIGGGFPGDSQAAITFDEIAEVLNLALDQYFPEDEGVRIIAEPGRFYVSSAFTLAVNIIAKRIVARDQDGKERDLAAGLTSNDEPSFMYYVNDGVYGSFNCLLFDHATVYPSLVKDQDDEMLFSSSVWGPTCDGLDCINKECQLPELQIGEWIFFKNMGAYTLAAASTFNGMPPPKRNYYCLADVWETLYPDFHAKKDNRKKKVLPVKIQSGHNVTETGSILDDITGSSPADGLCVGPGFGLDI</sequence>
<dbReference type="Proteomes" id="UP001217089">
    <property type="component" value="Unassembled WGS sequence"/>
</dbReference>
<evidence type="ECO:0000313" key="7">
    <source>
        <dbReference type="EMBL" id="KAJ8305660.1"/>
    </source>
</evidence>
<organism evidence="7 8">
    <name type="scientific">Tegillarca granosa</name>
    <name type="common">Malaysian cockle</name>
    <name type="synonym">Anadara granosa</name>
    <dbReference type="NCBI Taxonomy" id="220873"/>
    <lineage>
        <taxon>Eukaryota</taxon>
        <taxon>Metazoa</taxon>
        <taxon>Spiralia</taxon>
        <taxon>Lophotrochozoa</taxon>
        <taxon>Mollusca</taxon>
        <taxon>Bivalvia</taxon>
        <taxon>Autobranchia</taxon>
        <taxon>Pteriomorphia</taxon>
        <taxon>Arcoida</taxon>
        <taxon>Arcoidea</taxon>
        <taxon>Arcidae</taxon>
        <taxon>Tegillarca</taxon>
    </lineage>
</organism>
<dbReference type="InterPro" id="IPR029066">
    <property type="entry name" value="PLP-binding_barrel"/>
</dbReference>
<keyword evidence="8" id="KW-1185">Reference proteome</keyword>
<evidence type="ECO:0000256" key="3">
    <source>
        <dbReference type="ARBA" id="ARBA00022898"/>
    </source>
</evidence>
<dbReference type="PANTHER" id="PTHR11482">
    <property type="entry name" value="ARGININE/DIAMINOPIMELATE/ORNITHINE DECARBOXYLASE"/>
    <property type="match status" value="1"/>
</dbReference>
<dbReference type="InterPro" id="IPR022644">
    <property type="entry name" value="De-COase2_N"/>
</dbReference>
<comment type="caution">
    <text evidence="7">The sequence shown here is derived from an EMBL/GenBank/DDBJ whole genome shotgun (WGS) entry which is preliminary data.</text>
</comment>